<accession>A0A482VG46</accession>
<sequence>MRRLNKRPSALLVDESPFKKLHLNLKYYKPSYESTTKEKKKNLPLCNRLIYKPIFNIGDSFSRQNCYAVTMGRDYIQARWEGQEFDSGEAVNWEHCQFVNRGMYHDGPVINLDYSAVTDTILS</sequence>
<comment type="caution">
    <text evidence="1">The sequence shown here is derived from an EMBL/GenBank/DDBJ whole genome shotgun (WGS) entry which is preliminary data.</text>
</comment>
<name>A0A482VG46_ASBVE</name>
<keyword evidence="2" id="KW-1185">Reference proteome</keyword>
<protein>
    <submittedName>
        <fullName evidence="1">Uncharacterized protein</fullName>
    </submittedName>
</protein>
<proteinExistence type="predicted"/>
<dbReference type="AlphaFoldDB" id="A0A482VG46"/>
<organism evidence="1 2">
    <name type="scientific">Asbolus verrucosus</name>
    <name type="common">Desert ironclad beetle</name>
    <dbReference type="NCBI Taxonomy" id="1661398"/>
    <lineage>
        <taxon>Eukaryota</taxon>
        <taxon>Metazoa</taxon>
        <taxon>Ecdysozoa</taxon>
        <taxon>Arthropoda</taxon>
        <taxon>Hexapoda</taxon>
        <taxon>Insecta</taxon>
        <taxon>Pterygota</taxon>
        <taxon>Neoptera</taxon>
        <taxon>Endopterygota</taxon>
        <taxon>Coleoptera</taxon>
        <taxon>Polyphaga</taxon>
        <taxon>Cucujiformia</taxon>
        <taxon>Tenebrionidae</taxon>
        <taxon>Pimeliinae</taxon>
        <taxon>Asbolus</taxon>
    </lineage>
</organism>
<reference evidence="1 2" key="1">
    <citation type="submission" date="2017-03" db="EMBL/GenBank/DDBJ databases">
        <title>Genome of the blue death feigning beetle - Asbolus verrucosus.</title>
        <authorList>
            <person name="Rider S.D."/>
        </authorList>
    </citation>
    <scope>NUCLEOTIDE SEQUENCE [LARGE SCALE GENOMIC DNA]</scope>
    <source>
        <strain evidence="1">Butters</strain>
        <tissue evidence="1">Head and leg muscle</tissue>
    </source>
</reference>
<feature type="non-terminal residue" evidence="1">
    <location>
        <position position="123"/>
    </location>
</feature>
<evidence type="ECO:0000313" key="2">
    <source>
        <dbReference type="Proteomes" id="UP000292052"/>
    </source>
</evidence>
<gene>
    <name evidence="1" type="ORF">BDFB_012969</name>
</gene>
<dbReference type="EMBL" id="QDEB01103459">
    <property type="protein sequence ID" value="RZC22695.1"/>
    <property type="molecule type" value="Genomic_DNA"/>
</dbReference>
<dbReference type="Proteomes" id="UP000292052">
    <property type="component" value="Unassembled WGS sequence"/>
</dbReference>
<evidence type="ECO:0000313" key="1">
    <source>
        <dbReference type="EMBL" id="RZC22695.1"/>
    </source>
</evidence>